<protein>
    <recommendedName>
        <fullName evidence="6">THAP-type domain-containing protein</fullName>
    </recommendedName>
</protein>
<keyword evidence="8" id="KW-1185">Reference proteome</keyword>
<dbReference type="SMART" id="SM00980">
    <property type="entry name" value="THAP"/>
    <property type="match status" value="1"/>
</dbReference>
<evidence type="ECO:0000256" key="4">
    <source>
        <dbReference type="ARBA" id="ARBA00023125"/>
    </source>
</evidence>
<accession>A0AAV6G5R2</accession>
<evidence type="ECO:0000256" key="5">
    <source>
        <dbReference type="PROSITE-ProRule" id="PRU00309"/>
    </source>
</evidence>
<evidence type="ECO:0000259" key="6">
    <source>
        <dbReference type="PROSITE" id="PS50950"/>
    </source>
</evidence>
<evidence type="ECO:0000313" key="7">
    <source>
        <dbReference type="EMBL" id="KAG5270285.1"/>
    </source>
</evidence>
<dbReference type="Pfam" id="PF05485">
    <property type="entry name" value="THAP"/>
    <property type="match status" value="1"/>
</dbReference>
<keyword evidence="4 5" id="KW-0238">DNA-binding</keyword>
<evidence type="ECO:0000256" key="3">
    <source>
        <dbReference type="ARBA" id="ARBA00022833"/>
    </source>
</evidence>
<keyword evidence="3" id="KW-0862">Zinc</keyword>
<dbReference type="InterPro" id="IPR048366">
    <property type="entry name" value="TNP-like_GBD"/>
</dbReference>
<dbReference type="Pfam" id="PF21788">
    <property type="entry name" value="TNP-like_GBD"/>
    <property type="match status" value="1"/>
</dbReference>
<proteinExistence type="predicted"/>
<evidence type="ECO:0000313" key="8">
    <source>
        <dbReference type="Proteomes" id="UP000823561"/>
    </source>
</evidence>
<dbReference type="PROSITE" id="PS50950">
    <property type="entry name" value="ZF_THAP"/>
    <property type="match status" value="1"/>
</dbReference>
<reference evidence="7" key="1">
    <citation type="submission" date="2020-10" db="EMBL/GenBank/DDBJ databases">
        <title>Chromosome-scale genome assembly of the Allis shad, Alosa alosa.</title>
        <authorList>
            <person name="Margot Z."/>
            <person name="Christophe K."/>
            <person name="Cabau C."/>
            <person name="Louis A."/>
            <person name="Berthelot C."/>
            <person name="Parey E."/>
            <person name="Roest Crollius H."/>
            <person name="Montfort J."/>
            <person name="Robinson-Rechavi M."/>
            <person name="Bucao C."/>
            <person name="Bouchez O."/>
            <person name="Gislard M."/>
            <person name="Lluch J."/>
            <person name="Milhes M."/>
            <person name="Lampietro C."/>
            <person name="Lopez Roques C."/>
            <person name="Donnadieu C."/>
            <person name="Braasch I."/>
            <person name="Desvignes T."/>
            <person name="Postlethwait J."/>
            <person name="Bobe J."/>
            <person name="Guiguen Y."/>
        </authorList>
    </citation>
    <scope>NUCLEOTIDE SEQUENCE</scope>
    <source>
        <strain evidence="7">M-15738</strain>
        <tissue evidence="7">Blood</tissue>
    </source>
</reference>
<dbReference type="PANTHER" id="PTHR47577">
    <property type="entry name" value="THAP DOMAIN-CONTAINING PROTEIN 6"/>
    <property type="match status" value="1"/>
</dbReference>
<feature type="domain" description="THAP-type" evidence="6">
    <location>
        <begin position="1"/>
        <end position="82"/>
    </location>
</feature>
<dbReference type="AlphaFoldDB" id="A0AAV6G5R2"/>
<comment type="caution">
    <text evidence="7">The sequence shown here is derived from an EMBL/GenBank/DDBJ whole genome shotgun (WGS) entry which is preliminary data.</text>
</comment>
<organism evidence="7 8">
    <name type="scientific">Alosa alosa</name>
    <name type="common">allis shad</name>
    <dbReference type="NCBI Taxonomy" id="278164"/>
    <lineage>
        <taxon>Eukaryota</taxon>
        <taxon>Metazoa</taxon>
        <taxon>Chordata</taxon>
        <taxon>Craniata</taxon>
        <taxon>Vertebrata</taxon>
        <taxon>Euteleostomi</taxon>
        <taxon>Actinopterygii</taxon>
        <taxon>Neopterygii</taxon>
        <taxon>Teleostei</taxon>
        <taxon>Clupei</taxon>
        <taxon>Clupeiformes</taxon>
        <taxon>Clupeoidei</taxon>
        <taxon>Clupeidae</taxon>
        <taxon>Alosa</taxon>
    </lineage>
</organism>
<dbReference type="Proteomes" id="UP000823561">
    <property type="component" value="Chromosome 14"/>
</dbReference>
<dbReference type="GO" id="GO:0003677">
    <property type="term" value="F:DNA binding"/>
    <property type="evidence" value="ECO:0007669"/>
    <property type="project" value="UniProtKB-UniRule"/>
</dbReference>
<evidence type="ECO:0000256" key="2">
    <source>
        <dbReference type="ARBA" id="ARBA00022771"/>
    </source>
</evidence>
<name>A0AAV6G5R2_9TELE</name>
<keyword evidence="1" id="KW-0479">Metal-binding</keyword>
<dbReference type="InterPro" id="IPR048365">
    <property type="entry name" value="TNP-like_RNaseH_N"/>
</dbReference>
<gene>
    <name evidence="7" type="ORF">AALO_G00190920</name>
</gene>
<keyword evidence="2 5" id="KW-0863">Zinc-finger</keyword>
<dbReference type="SUPFAM" id="SSF57716">
    <property type="entry name" value="Glucocorticoid receptor-like (DNA-binding domain)"/>
    <property type="match status" value="1"/>
</dbReference>
<evidence type="ECO:0000256" key="1">
    <source>
        <dbReference type="ARBA" id="ARBA00022723"/>
    </source>
</evidence>
<sequence length="841" mass="94919">MPRVCAFNGCNNTVGGGRSFFILPKNERRREEWLRHARIEVLTKTEPERGGYVFCSDHFRPEEIKCKGQRKRLVLNAVPALYEQSTPVLQEKRGEDMPSQCTYECKMPVDFHTLLAQKNKKIKEMKILLKKEKSKLRVFRYRANNKIKDLQLQVSKLQPHQNTETYALTTECLPKEAKEFVDGQIAMAQMRSRGQRYTKKQKDLAIRLYHHSPACYLELKNTFQLPAPVTLIRHLMDSLGSFEPGFLHGVLAKLKAKAETMAKEEKNCAIVIDEMAIKNQLDYNRKLDCIDGLAEGGKMATQATVFVVRAINGKWKQAIGYFLSMSTMAGEEIAGKLRETVAYLESSGLNVKCVVCGQGPTNEEAMRILGASLDINEDGDVSHCIDIDKKIPLIFDVPHLVKSIRNNLKQHPINIQGNEVSWKYLQDFYIKDRKGVIRLAPKLTASHIYLPPSSNIRVNLATQIFSHSVAAGMQTMVLQHQLQKDALHTAKFAEDMDRLFDVLNSRMKDSKWWRRPLGTDSNRLDYLQNCISWIKSWKFGSTRPPPCRTGLVLSIRSILKLYQELMCEGVKYLCTSTLNKDYLENLFSGKGGQQIYPTVRELATALMNGSAAYILGLPESATNYFPADGTQLLQCSHARSTEQSEQEPEPEDVVYNSEQSIPSVDVVIDADDAMDMQKGKQEVLAYVAGWVTSKVAEDPELGQCWECHHALVKLNHMEHGYSTVSREGSLINDPSTLLRNCIVKCESIIEQTPPEIWAAKGLTKRLKEALQCGGAFSELHTQHPTHSKAIEKVALNKFVMCRIGAELRARNQVTAEIKKRKGGPLKDATARKKLACLNSTK</sequence>
<dbReference type="Pfam" id="PF21787">
    <property type="entry name" value="TNP-like_RNaseH_N"/>
    <property type="match status" value="1"/>
</dbReference>
<dbReference type="EMBL" id="JADWDJ010000014">
    <property type="protein sequence ID" value="KAG5270285.1"/>
    <property type="molecule type" value="Genomic_DNA"/>
</dbReference>
<dbReference type="SMART" id="SM00692">
    <property type="entry name" value="DM3"/>
    <property type="match status" value="1"/>
</dbReference>
<dbReference type="InterPro" id="IPR006612">
    <property type="entry name" value="THAP_Znf"/>
</dbReference>
<dbReference type="PANTHER" id="PTHR47577:SF2">
    <property type="entry name" value="THAP DOMAIN CONTAINING 9"/>
    <property type="match status" value="1"/>
</dbReference>
<dbReference type="GO" id="GO:0008270">
    <property type="term" value="F:zinc ion binding"/>
    <property type="evidence" value="ECO:0007669"/>
    <property type="project" value="UniProtKB-KW"/>
</dbReference>